<accession>A0ABC8K7I7</accession>
<dbReference type="Proteomes" id="UP001642260">
    <property type="component" value="Unassembled WGS sequence"/>
</dbReference>
<dbReference type="EMBL" id="CAKOAT010191821">
    <property type="protein sequence ID" value="CAH8354328.1"/>
    <property type="molecule type" value="Genomic_DNA"/>
</dbReference>
<evidence type="ECO:0000313" key="2">
    <source>
        <dbReference type="Proteomes" id="UP001642260"/>
    </source>
</evidence>
<proteinExistence type="predicted"/>
<gene>
    <name evidence="1" type="ORF">ERUC_LOCUS20083</name>
</gene>
<evidence type="ECO:0000313" key="1">
    <source>
        <dbReference type="EMBL" id="CAH8354328.1"/>
    </source>
</evidence>
<sequence length="178" mass="19945">MLRAEGMTNNGFQIPSSDYFYSWIVFNINQLKNILLSWFKPYGPDNIAREELSKAEATTASNAQPQHRGSDLYETWPSHVYQSIPCGEQIHQSPTASASQLVLGPQSVSSTSPAIPTDRRFEALTTNFKQCEIWNGSAYMISRKPFDPNGRPFNPFGPIERPFPRLPSSDELADLGFA</sequence>
<comment type="caution">
    <text evidence="1">The sequence shown here is derived from an EMBL/GenBank/DDBJ whole genome shotgun (WGS) entry which is preliminary data.</text>
</comment>
<keyword evidence="2" id="KW-1185">Reference proteome</keyword>
<dbReference type="AlphaFoldDB" id="A0ABC8K7I7"/>
<protein>
    <submittedName>
        <fullName evidence="1">Uncharacterized protein</fullName>
    </submittedName>
</protein>
<organism evidence="1 2">
    <name type="scientific">Eruca vesicaria subsp. sativa</name>
    <name type="common">Garden rocket</name>
    <name type="synonym">Eruca sativa</name>
    <dbReference type="NCBI Taxonomy" id="29727"/>
    <lineage>
        <taxon>Eukaryota</taxon>
        <taxon>Viridiplantae</taxon>
        <taxon>Streptophyta</taxon>
        <taxon>Embryophyta</taxon>
        <taxon>Tracheophyta</taxon>
        <taxon>Spermatophyta</taxon>
        <taxon>Magnoliopsida</taxon>
        <taxon>eudicotyledons</taxon>
        <taxon>Gunneridae</taxon>
        <taxon>Pentapetalae</taxon>
        <taxon>rosids</taxon>
        <taxon>malvids</taxon>
        <taxon>Brassicales</taxon>
        <taxon>Brassicaceae</taxon>
        <taxon>Brassiceae</taxon>
        <taxon>Eruca</taxon>
    </lineage>
</organism>
<name>A0ABC8K7I7_ERUVS</name>
<reference evidence="1 2" key="1">
    <citation type="submission" date="2022-03" db="EMBL/GenBank/DDBJ databases">
        <authorList>
            <person name="Macdonald S."/>
            <person name="Ahmed S."/>
            <person name="Newling K."/>
        </authorList>
    </citation>
    <scope>NUCLEOTIDE SEQUENCE [LARGE SCALE GENOMIC DNA]</scope>
</reference>